<comment type="similarity">
    <text evidence="2">Belongs to the copper/topaquinone oxidase family.</text>
</comment>
<keyword evidence="2" id="KW-0186">Copper</keyword>
<protein>
    <recommendedName>
        <fullName evidence="2">Amine oxidase</fullName>
        <ecNumber evidence="2">1.4.3.-</ecNumber>
    </recommendedName>
</protein>
<evidence type="ECO:0000313" key="5">
    <source>
        <dbReference type="Proteomes" id="UP000215914"/>
    </source>
</evidence>
<dbReference type="EMBL" id="MNCJ02000317">
    <property type="protein sequence ID" value="KAF5818745.1"/>
    <property type="molecule type" value="Genomic_DNA"/>
</dbReference>
<dbReference type="Proteomes" id="UP000215914">
    <property type="component" value="Unassembled WGS sequence"/>
</dbReference>
<dbReference type="Gramene" id="mRNA:HanXRQr2_Chr02g0069601">
    <property type="protein sequence ID" value="mRNA:HanXRQr2_Chr02g0069601"/>
    <property type="gene ID" value="HanXRQr2_Chr02g0069601"/>
</dbReference>
<dbReference type="Pfam" id="PF01179">
    <property type="entry name" value="Cu_amine_oxid"/>
    <property type="match status" value="1"/>
</dbReference>
<dbReference type="GO" id="GO:0005507">
    <property type="term" value="F:copper ion binding"/>
    <property type="evidence" value="ECO:0007669"/>
    <property type="project" value="InterPro"/>
</dbReference>
<dbReference type="InterPro" id="IPR036460">
    <property type="entry name" value="Cu_amine_oxidase_C_sf"/>
</dbReference>
<feature type="modified residue" description="2',4',5'-topaquinone" evidence="1">
    <location>
        <position position="39"/>
    </location>
</feature>
<organism evidence="4 5">
    <name type="scientific">Helianthus annuus</name>
    <name type="common">Common sunflower</name>
    <dbReference type="NCBI Taxonomy" id="4232"/>
    <lineage>
        <taxon>Eukaryota</taxon>
        <taxon>Viridiplantae</taxon>
        <taxon>Streptophyta</taxon>
        <taxon>Embryophyta</taxon>
        <taxon>Tracheophyta</taxon>
        <taxon>Spermatophyta</taxon>
        <taxon>Magnoliopsida</taxon>
        <taxon>eudicotyledons</taxon>
        <taxon>Gunneridae</taxon>
        <taxon>Pentapetalae</taxon>
        <taxon>asterids</taxon>
        <taxon>campanulids</taxon>
        <taxon>Asterales</taxon>
        <taxon>Asteraceae</taxon>
        <taxon>Asteroideae</taxon>
        <taxon>Heliantheae alliance</taxon>
        <taxon>Heliantheae</taxon>
        <taxon>Helianthus</taxon>
    </lineage>
</organism>
<dbReference type="GO" id="GO:0009308">
    <property type="term" value="P:amine metabolic process"/>
    <property type="evidence" value="ECO:0007669"/>
    <property type="project" value="UniProtKB-UniRule"/>
</dbReference>
<dbReference type="PANTHER" id="PTHR10638:SF18">
    <property type="entry name" value="AMINE OXIDASE [COPPER-CONTAINING] ZETA, PEROXISOMAL"/>
    <property type="match status" value="1"/>
</dbReference>
<sequence length="170" mass="20016">MHEEDHGILWKHQDWRTSLAEVRRSQRFTVSFICTVANYEYGFYWHFYQDGKIEVEVKLTGILILGALQPGEVRKYGTTIAPGLYVLVHHHFLLLIWTWRLIVSLEKHAIRLLKLRLKFIIYIDRYASSFKLLLTNGEQFNKLTDFTTSINSCRTITIFLGRSRTILLPS</sequence>
<keyword evidence="2 4" id="KW-0560">Oxidoreductase</keyword>
<comment type="cofactor">
    <cofactor evidence="2">
        <name>Cu cation</name>
        <dbReference type="ChEBI" id="CHEBI:23378"/>
    </cofactor>
    <text evidence="2">Contains 1 topaquinone per subunit.</text>
</comment>
<evidence type="ECO:0000256" key="1">
    <source>
        <dbReference type="PIRSR" id="PIRSR600269-51"/>
    </source>
</evidence>
<name>A0A9K3JP41_HELAN</name>
<accession>A0A9K3JP41</accession>
<proteinExistence type="inferred from homology"/>
<dbReference type="InterPro" id="IPR015798">
    <property type="entry name" value="Cu_amine_oxidase_C"/>
</dbReference>
<keyword evidence="1 2" id="KW-0801">TPQ</keyword>
<dbReference type="SUPFAM" id="SSF49998">
    <property type="entry name" value="Amine oxidase catalytic domain"/>
    <property type="match status" value="1"/>
</dbReference>
<keyword evidence="2" id="KW-0479">Metal-binding</keyword>
<dbReference type="GO" id="GO:0008131">
    <property type="term" value="F:primary methylamine oxidase activity"/>
    <property type="evidence" value="ECO:0007669"/>
    <property type="project" value="InterPro"/>
</dbReference>
<dbReference type="Gene3D" id="2.70.98.20">
    <property type="entry name" value="Copper amine oxidase, catalytic domain"/>
    <property type="match status" value="1"/>
</dbReference>
<dbReference type="AlphaFoldDB" id="A0A9K3JP41"/>
<dbReference type="EC" id="1.4.3.-" evidence="2"/>
<dbReference type="PANTHER" id="PTHR10638">
    <property type="entry name" value="COPPER AMINE OXIDASE"/>
    <property type="match status" value="1"/>
</dbReference>
<comment type="PTM">
    <text evidence="1 2">Topaquinone (TPQ) is generated by copper-dependent autoxidation of a specific tyrosyl residue.</text>
</comment>
<dbReference type="GO" id="GO:0048038">
    <property type="term" value="F:quinone binding"/>
    <property type="evidence" value="ECO:0007669"/>
    <property type="project" value="InterPro"/>
</dbReference>
<gene>
    <name evidence="4" type="ORF">HanXRQr2_Chr02g0069601</name>
</gene>
<reference evidence="4" key="2">
    <citation type="submission" date="2020-06" db="EMBL/GenBank/DDBJ databases">
        <title>Helianthus annuus Genome sequencing and assembly Release 2.</title>
        <authorList>
            <person name="Gouzy J."/>
            <person name="Langlade N."/>
            <person name="Munos S."/>
        </authorList>
    </citation>
    <scope>NUCLEOTIDE SEQUENCE</scope>
    <source>
        <tissue evidence="4">Leaves</tissue>
    </source>
</reference>
<keyword evidence="5" id="KW-1185">Reference proteome</keyword>
<evidence type="ECO:0000313" key="4">
    <source>
        <dbReference type="EMBL" id="KAF5818745.1"/>
    </source>
</evidence>
<evidence type="ECO:0000256" key="2">
    <source>
        <dbReference type="RuleBase" id="RU000672"/>
    </source>
</evidence>
<reference evidence="4" key="1">
    <citation type="journal article" date="2017" name="Nature">
        <title>The sunflower genome provides insights into oil metabolism, flowering and Asterid evolution.</title>
        <authorList>
            <person name="Badouin H."/>
            <person name="Gouzy J."/>
            <person name="Grassa C.J."/>
            <person name="Murat F."/>
            <person name="Staton S.E."/>
            <person name="Cottret L."/>
            <person name="Lelandais-Briere C."/>
            <person name="Owens G.L."/>
            <person name="Carrere S."/>
            <person name="Mayjonade B."/>
            <person name="Legrand L."/>
            <person name="Gill N."/>
            <person name="Kane N.C."/>
            <person name="Bowers J.E."/>
            <person name="Hubner S."/>
            <person name="Bellec A."/>
            <person name="Berard A."/>
            <person name="Berges H."/>
            <person name="Blanchet N."/>
            <person name="Boniface M.C."/>
            <person name="Brunel D."/>
            <person name="Catrice O."/>
            <person name="Chaidir N."/>
            <person name="Claudel C."/>
            <person name="Donnadieu C."/>
            <person name="Faraut T."/>
            <person name="Fievet G."/>
            <person name="Helmstetter N."/>
            <person name="King M."/>
            <person name="Knapp S.J."/>
            <person name="Lai Z."/>
            <person name="Le Paslier M.C."/>
            <person name="Lippi Y."/>
            <person name="Lorenzon L."/>
            <person name="Mandel J.R."/>
            <person name="Marage G."/>
            <person name="Marchand G."/>
            <person name="Marquand E."/>
            <person name="Bret-Mestries E."/>
            <person name="Morien E."/>
            <person name="Nambeesan S."/>
            <person name="Nguyen T."/>
            <person name="Pegot-Espagnet P."/>
            <person name="Pouilly N."/>
            <person name="Raftis F."/>
            <person name="Sallet E."/>
            <person name="Schiex T."/>
            <person name="Thomas J."/>
            <person name="Vandecasteele C."/>
            <person name="Vares D."/>
            <person name="Vear F."/>
            <person name="Vautrin S."/>
            <person name="Crespi M."/>
            <person name="Mangin B."/>
            <person name="Burke J.M."/>
            <person name="Salse J."/>
            <person name="Munos S."/>
            <person name="Vincourt P."/>
            <person name="Rieseberg L.H."/>
            <person name="Langlade N.B."/>
        </authorList>
    </citation>
    <scope>NUCLEOTIDE SEQUENCE</scope>
    <source>
        <tissue evidence="4">Leaves</tissue>
    </source>
</reference>
<feature type="domain" description="Copper amine oxidase catalytic" evidence="3">
    <location>
        <begin position="1"/>
        <end position="93"/>
    </location>
</feature>
<comment type="caution">
    <text evidence="4">The sequence shown here is derived from an EMBL/GenBank/DDBJ whole genome shotgun (WGS) entry which is preliminary data.</text>
</comment>
<evidence type="ECO:0000259" key="3">
    <source>
        <dbReference type="Pfam" id="PF01179"/>
    </source>
</evidence>
<dbReference type="InterPro" id="IPR000269">
    <property type="entry name" value="Cu_amine_oxidase"/>
</dbReference>